<dbReference type="AlphaFoldDB" id="A0A166ABF2"/>
<keyword evidence="9 13" id="KW-0547">Nucleotide-binding</keyword>
<feature type="binding site" evidence="13 14">
    <location>
        <begin position="59"/>
        <end position="62"/>
    </location>
    <ligand>
        <name>substrate</name>
    </ligand>
</feature>
<evidence type="ECO:0000256" key="5">
    <source>
        <dbReference type="ARBA" id="ARBA00013061"/>
    </source>
</evidence>
<dbReference type="Gene3D" id="3.40.50.1260">
    <property type="entry name" value="Phosphoglycerate kinase, N-terminal domain"/>
    <property type="match status" value="2"/>
</dbReference>
<sequence length="396" mass="41049">MSFKTLNDAELSGKRVLVRVDLNVPTKDGKVTDTTRIERVLPTIREISKAGGKVILLAHFGRPKGKVVADMSLAPVAGPVAELLGEPVAFASDCTGDLAKAAVDAMADGDVLLLENTRFYAGEEKNDPEFAKALAANGDMFVNDAFSAAHRAHGSTEGITKLLPSYAGRTMQAELEALGAALSTPQRPVLAVVGGAKVSSKIDLLENLVSKVDILVIGGGMANTFMAAKGVNVGKSLCEHDLADTANRIMAAAEKANCEIVLPADAVVAWEFAANTKNETVALDAIPSDAMMLDVGAASIEVVKQKIDEAKTLVWNGPLGAFEIAPFDKATVAAAQHAAERTKSGDLKTVAGGGDTVAALNHAGAADDFSYVSTAGGAFLEWLEGKELPGVVALEA</sequence>
<keyword evidence="8 13" id="KW-0808">Transferase</keyword>
<evidence type="ECO:0000256" key="12">
    <source>
        <dbReference type="ARBA" id="ARBA00023152"/>
    </source>
</evidence>
<evidence type="ECO:0000256" key="13">
    <source>
        <dbReference type="HAMAP-Rule" id="MF_00145"/>
    </source>
</evidence>
<comment type="pathway">
    <text evidence="2 13">Carbohydrate degradation; glycolysis; pyruvate from D-glyceraldehyde 3-phosphate: step 2/5.</text>
</comment>
<feature type="binding site" evidence="13 15">
    <location>
        <position position="201"/>
    </location>
    <ligand>
        <name>ATP</name>
        <dbReference type="ChEBI" id="CHEBI:30616"/>
    </ligand>
</feature>
<evidence type="ECO:0000256" key="15">
    <source>
        <dbReference type="PIRSR" id="PIRSR000724-2"/>
    </source>
</evidence>
<evidence type="ECO:0000256" key="14">
    <source>
        <dbReference type="PIRSR" id="PIRSR000724-1"/>
    </source>
</evidence>
<feature type="binding site" evidence="13 15">
    <location>
        <begin position="353"/>
        <end position="356"/>
    </location>
    <ligand>
        <name>ATP</name>
        <dbReference type="ChEBI" id="CHEBI:30616"/>
    </ligand>
</feature>
<keyword evidence="10 13" id="KW-0418">Kinase</keyword>
<feature type="binding site" evidence="13">
    <location>
        <position position="36"/>
    </location>
    <ligand>
        <name>substrate</name>
    </ligand>
</feature>
<dbReference type="FunFam" id="3.40.50.1260:FF:000031">
    <property type="entry name" value="Phosphoglycerate kinase 1"/>
    <property type="match status" value="1"/>
</dbReference>
<feature type="binding site" evidence="13">
    <location>
        <position position="118"/>
    </location>
    <ligand>
        <name>substrate</name>
    </ligand>
</feature>
<dbReference type="SUPFAM" id="SSF53748">
    <property type="entry name" value="Phosphoglycerate kinase"/>
    <property type="match status" value="1"/>
</dbReference>
<comment type="subcellular location">
    <subcellularLocation>
        <location evidence="13">Cytoplasm</location>
    </subcellularLocation>
</comment>
<dbReference type="Proteomes" id="UP000076577">
    <property type="component" value="Unassembled WGS sequence"/>
</dbReference>
<keyword evidence="7 13" id="KW-0963">Cytoplasm</keyword>
<evidence type="ECO:0000256" key="11">
    <source>
        <dbReference type="ARBA" id="ARBA00022840"/>
    </source>
</evidence>
<dbReference type="InterPro" id="IPR036043">
    <property type="entry name" value="Phosphoglycerate_kinase_sf"/>
</dbReference>
<name>A0A166ABF2_9HYPH</name>
<keyword evidence="12 13" id="KW-0324">Glycolysis</keyword>
<dbReference type="EC" id="2.7.2.3" evidence="5 13"/>
<comment type="catalytic activity">
    <reaction evidence="1 13 16">
        <text>(2R)-3-phosphoglycerate + ATP = (2R)-3-phospho-glyceroyl phosphate + ADP</text>
        <dbReference type="Rhea" id="RHEA:14801"/>
        <dbReference type="ChEBI" id="CHEBI:30616"/>
        <dbReference type="ChEBI" id="CHEBI:57604"/>
        <dbReference type="ChEBI" id="CHEBI:58272"/>
        <dbReference type="ChEBI" id="CHEBI:456216"/>
        <dbReference type="EC" id="2.7.2.3"/>
    </reaction>
</comment>
<feature type="binding site" evidence="13">
    <location>
        <position position="151"/>
    </location>
    <ligand>
        <name>substrate</name>
    </ligand>
</feature>
<evidence type="ECO:0000256" key="6">
    <source>
        <dbReference type="ARBA" id="ARBA00016471"/>
    </source>
</evidence>
<protein>
    <recommendedName>
        <fullName evidence="6 13">Phosphoglycerate kinase</fullName>
        <ecNumber evidence="5 13">2.7.2.3</ecNumber>
    </recommendedName>
</protein>
<evidence type="ECO:0000256" key="1">
    <source>
        <dbReference type="ARBA" id="ARBA00000642"/>
    </source>
</evidence>
<evidence type="ECO:0000256" key="3">
    <source>
        <dbReference type="ARBA" id="ARBA00008982"/>
    </source>
</evidence>
<feature type="binding site" evidence="13 15">
    <location>
        <position position="323"/>
    </location>
    <ligand>
        <name>ATP</name>
        <dbReference type="ChEBI" id="CHEBI:30616"/>
    </ligand>
</feature>
<dbReference type="STRING" id="989403.SAMN05421798_10758"/>
<dbReference type="GO" id="GO:0004618">
    <property type="term" value="F:phosphoglycerate kinase activity"/>
    <property type="evidence" value="ECO:0007669"/>
    <property type="project" value="UniProtKB-UniRule"/>
</dbReference>
<feature type="binding site" evidence="14">
    <location>
        <position position="118"/>
    </location>
    <ligand>
        <name>(2R)-3-phosphoglycerate</name>
        <dbReference type="ChEBI" id="CHEBI:58272"/>
    </ligand>
</feature>
<dbReference type="GO" id="GO:0005829">
    <property type="term" value="C:cytosol"/>
    <property type="evidence" value="ECO:0007669"/>
    <property type="project" value="TreeGrafter"/>
</dbReference>
<dbReference type="PATRIC" id="fig|989403.3.peg.1414"/>
<dbReference type="GO" id="GO:0006094">
    <property type="term" value="P:gluconeogenesis"/>
    <property type="evidence" value="ECO:0007669"/>
    <property type="project" value="TreeGrafter"/>
</dbReference>
<dbReference type="PRINTS" id="PR00477">
    <property type="entry name" value="PHGLYCKINASE"/>
</dbReference>
<dbReference type="InterPro" id="IPR001576">
    <property type="entry name" value="Phosphoglycerate_kinase"/>
</dbReference>
<dbReference type="PANTHER" id="PTHR11406">
    <property type="entry name" value="PHOSPHOGLYCERATE KINASE"/>
    <property type="match status" value="1"/>
</dbReference>
<evidence type="ECO:0000256" key="10">
    <source>
        <dbReference type="ARBA" id="ARBA00022777"/>
    </source>
</evidence>
<accession>A0A166ABF2</accession>
<comment type="caution">
    <text evidence="13">Lacks conserved residue(s) required for the propagation of feature annotation.</text>
</comment>
<feature type="binding site" evidence="13 14">
    <location>
        <begin position="21"/>
        <end position="23"/>
    </location>
    <ligand>
        <name>substrate</name>
    </ligand>
</feature>
<evidence type="ECO:0000256" key="2">
    <source>
        <dbReference type="ARBA" id="ARBA00004838"/>
    </source>
</evidence>
<dbReference type="PIRSF" id="PIRSF000724">
    <property type="entry name" value="Pgk"/>
    <property type="match status" value="1"/>
</dbReference>
<dbReference type="InterPro" id="IPR015824">
    <property type="entry name" value="Phosphoglycerate_kinase_N"/>
</dbReference>
<keyword evidence="11 13" id="KW-0067">ATP-binding</keyword>
<feature type="binding site" evidence="14">
    <location>
        <position position="36"/>
    </location>
    <ligand>
        <name>(2R)-3-phosphoglycerate</name>
        <dbReference type="ChEBI" id="CHEBI:58272"/>
    </ligand>
</feature>
<evidence type="ECO:0000256" key="16">
    <source>
        <dbReference type="RuleBase" id="RU000532"/>
    </source>
</evidence>
<comment type="similarity">
    <text evidence="3 13 16">Belongs to the phosphoglycerate kinase family.</text>
</comment>
<dbReference type="PANTHER" id="PTHR11406:SF23">
    <property type="entry name" value="PHOSPHOGLYCERATE KINASE 1, CHLOROPLASTIC-RELATED"/>
    <property type="match status" value="1"/>
</dbReference>
<evidence type="ECO:0000313" key="17">
    <source>
        <dbReference type="EMBL" id="KZL20829.1"/>
    </source>
</evidence>
<dbReference type="UniPathway" id="UPA00109">
    <property type="reaction ID" value="UER00185"/>
</dbReference>
<dbReference type="GO" id="GO:0005524">
    <property type="term" value="F:ATP binding"/>
    <property type="evidence" value="ECO:0007669"/>
    <property type="project" value="UniProtKB-KW"/>
</dbReference>
<dbReference type="OrthoDB" id="9808460at2"/>
<dbReference type="InterPro" id="IPR015911">
    <property type="entry name" value="Phosphoglycerate_kinase_CS"/>
</dbReference>
<evidence type="ECO:0000313" key="18">
    <source>
        <dbReference type="Proteomes" id="UP000076577"/>
    </source>
</evidence>
<dbReference type="RefSeq" id="WP_068004026.1">
    <property type="nucleotide sequence ID" value="NZ_FOFM01000007.1"/>
</dbReference>
<gene>
    <name evidence="13 17" type="primary">pgk</name>
    <name evidence="17" type="ORF">PsAD2_01318</name>
</gene>
<dbReference type="EMBL" id="LMCB01000006">
    <property type="protein sequence ID" value="KZL20829.1"/>
    <property type="molecule type" value="Genomic_DNA"/>
</dbReference>
<reference evidence="17 18" key="1">
    <citation type="journal article" date="2016" name="Front. Microbiol.">
        <title>Comparative Genomic Analysis Reveals a Diverse Repertoire of Genes Involved in Prokaryote-Eukaryote Interactions within the Pseudovibrio Genus.</title>
        <authorList>
            <person name="Romano S."/>
            <person name="Fernandez-Guerra A."/>
            <person name="Reen F.J."/>
            <person name="Glockner F.O."/>
            <person name="Crowley S.P."/>
            <person name="O'Sullivan O."/>
            <person name="Cotter P.D."/>
            <person name="Adams C."/>
            <person name="Dobson A.D."/>
            <person name="O'Gara F."/>
        </authorList>
    </citation>
    <scope>NUCLEOTIDE SEQUENCE [LARGE SCALE GENOMIC DNA]</scope>
    <source>
        <strain evidence="17 18">Ad2</strain>
    </source>
</reference>
<evidence type="ECO:0000256" key="4">
    <source>
        <dbReference type="ARBA" id="ARBA00011245"/>
    </source>
</evidence>
<proteinExistence type="inferred from homology"/>
<comment type="subunit">
    <text evidence="4 13">Monomer.</text>
</comment>
<evidence type="ECO:0000256" key="7">
    <source>
        <dbReference type="ARBA" id="ARBA00022490"/>
    </source>
</evidence>
<dbReference type="Pfam" id="PF00162">
    <property type="entry name" value="PGK"/>
    <property type="match status" value="1"/>
</dbReference>
<dbReference type="GO" id="GO:0043531">
    <property type="term" value="F:ADP binding"/>
    <property type="evidence" value="ECO:0007669"/>
    <property type="project" value="TreeGrafter"/>
</dbReference>
<evidence type="ECO:0000256" key="9">
    <source>
        <dbReference type="ARBA" id="ARBA00022741"/>
    </source>
</evidence>
<dbReference type="HAMAP" id="MF_00145">
    <property type="entry name" value="Phosphoglyc_kinase"/>
    <property type="match status" value="1"/>
</dbReference>
<keyword evidence="18" id="KW-1185">Reference proteome</keyword>
<dbReference type="FunFam" id="3.40.50.1260:FF:000006">
    <property type="entry name" value="Phosphoglycerate kinase"/>
    <property type="match status" value="1"/>
</dbReference>
<evidence type="ECO:0000256" key="8">
    <source>
        <dbReference type="ARBA" id="ARBA00022679"/>
    </source>
</evidence>
<comment type="caution">
    <text evidence="17">The sequence shown here is derived from an EMBL/GenBank/DDBJ whole genome shotgun (WGS) entry which is preliminary data.</text>
</comment>
<organism evidence="17 18">
    <name type="scientific">Pseudovibrio axinellae</name>
    <dbReference type="NCBI Taxonomy" id="989403"/>
    <lineage>
        <taxon>Bacteria</taxon>
        <taxon>Pseudomonadati</taxon>
        <taxon>Pseudomonadota</taxon>
        <taxon>Alphaproteobacteria</taxon>
        <taxon>Hyphomicrobiales</taxon>
        <taxon>Stappiaceae</taxon>
        <taxon>Pseudovibrio</taxon>
    </lineage>
</organism>
<dbReference type="GO" id="GO:0006096">
    <property type="term" value="P:glycolytic process"/>
    <property type="evidence" value="ECO:0007669"/>
    <property type="project" value="UniProtKB-UniRule"/>
</dbReference>
<feature type="binding site" evidence="14">
    <location>
        <position position="151"/>
    </location>
    <ligand>
        <name>(2R)-3-phosphoglycerate</name>
        <dbReference type="ChEBI" id="CHEBI:58272"/>
    </ligand>
</feature>
<dbReference type="PROSITE" id="PS00111">
    <property type="entry name" value="PGLYCERATE_KINASE"/>
    <property type="match status" value="1"/>
</dbReference>